<dbReference type="PANTHER" id="PTHR13582">
    <property type="entry name" value="M-PHASE PHOSPHOPROTEIN 6"/>
    <property type="match status" value="1"/>
</dbReference>
<feature type="compositionally biased region" description="Basic and acidic residues" evidence="1">
    <location>
        <begin position="1"/>
        <end position="11"/>
    </location>
</feature>
<dbReference type="AlphaFoldDB" id="A0A8H7V9R0"/>
<proteinExistence type="predicted"/>
<dbReference type="EMBL" id="JAEPRB010000528">
    <property type="protein sequence ID" value="KAG2215331.1"/>
    <property type="molecule type" value="Genomic_DNA"/>
</dbReference>
<feature type="region of interest" description="Disordered" evidence="1">
    <location>
        <begin position="1"/>
        <end position="20"/>
    </location>
</feature>
<dbReference type="Pfam" id="PF10175">
    <property type="entry name" value="MPP6"/>
    <property type="match status" value="1"/>
</dbReference>
<sequence>MADKDKKDAGKKPSNRLLSMKFMQRSLEKEQQEQLEKERKRIITESEWVLEYESDEIQKPKIRVDYQPSFLAFTEPVNTGRQSFKEFNKKTEEAEKEAARRKEKEHQDRLDKASELEEQETLNEMQKRVDGATKKGRKRGRVAYLEQTRNKLNAAEDAKRPRQSDPKEQNFIKPQ</sequence>
<dbReference type="Proteomes" id="UP000646827">
    <property type="component" value="Unassembled WGS sequence"/>
</dbReference>
<feature type="region of interest" description="Disordered" evidence="1">
    <location>
        <begin position="82"/>
        <end position="175"/>
    </location>
</feature>
<dbReference type="OrthoDB" id="20403at2759"/>
<dbReference type="GO" id="GO:0000460">
    <property type="term" value="P:maturation of 5.8S rRNA"/>
    <property type="evidence" value="ECO:0007669"/>
    <property type="project" value="TreeGrafter"/>
</dbReference>
<evidence type="ECO:0000313" key="2">
    <source>
        <dbReference type="EMBL" id="KAG2215331.1"/>
    </source>
</evidence>
<name>A0A8H7V9R0_9FUNG</name>
<accession>A0A8H7V9R0</accession>
<dbReference type="PANTHER" id="PTHR13582:SF0">
    <property type="entry name" value="M-PHASE PHOSPHOPROTEIN 6"/>
    <property type="match status" value="1"/>
</dbReference>
<feature type="compositionally biased region" description="Basic and acidic residues" evidence="1">
    <location>
        <begin position="154"/>
        <end position="175"/>
    </location>
</feature>
<evidence type="ECO:0000313" key="3">
    <source>
        <dbReference type="Proteomes" id="UP000646827"/>
    </source>
</evidence>
<evidence type="ECO:0008006" key="4">
    <source>
        <dbReference type="Google" id="ProtNLM"/>
    </source>
</evidence>
<dbReference type="InterPro" id="IPR019324">
    <property type="entry name" value="MPP6"/>
</dbReference>
<feature type="compositionally biased region" description="Basic and acidic residues" evidence="1">
    <location>
        <begin position="83"/>
        <end position="115"/>
    </location>
</feature>
<evidence type="ECO:0000256" key="1">
    <source>
        <dbReference type="SAM" id="MobiDB-lite"/>
    </source>
</evidence>
<organism evidence="2 3">
    <name type="scientific">Circinella minor</name>
    <dbReference type="NCBI Taxonomy" id="1195481"/>
    <lineage>
        <taxon>Eukaryota</taxon>
        <taxon>Fungi</taxon>
        <taxon>Fungi incertae sedis</taxon>
        <taxon>Mucoromycota</taxon>
        <taxon>Mucoromycotina</taxon>
        <taxon>Mucoromycetes</taxon>
        <taxon>Mucorales</taxon>
        <taxon>Lichtheimiaceae</taxon>
        <taxon>Circinella</taxon>
    </lineage>
</organism>
<protein>
    <recommendedName>
        <fullName evidence="4">M-phase phosphoprotein 6</fullName>
    </recommendedName>
</protein>
<gene>
    <name evidence="2" type="ORF">INT45_011172</name>
</gene>
<keyword evidence="3" id="KW-1185">Reference proteome</keyword>
<comment type="caution">
    <text evidence="2">The sequence shown here is derived from an EMBL/GenBank/DDBJ whole genome shotgun (WGS) entry which is preliminary data.</text>
</comment>
<reference evidence="2 3" key="1">
    <citation type="submission" date="2020-12" db="EMBL/GenBank/DDBJ databases">
        <title>Metabolic potential, ecology and presence of endohyphal bacteria is reflected in genomic diversity of Mucoromycotina.</title>
        <authorList>
            <person name="Muszewska A."/>
            <person name="Okrasinska A."/>
            <person name="Steczkiewicz K."/>
            <person name="Drgas O."/>
            <person name="Orlowska M."/>
            <person name="Perlinska-Lenart U."/>
            <person name="Aleksandrzak-Piekarczyk T."/>
            <person name="Szatraj K."/>
            <person name="Zielenkiewicz U."/>
            <person name="Pilsyk S."/>
            <person name="Malc E."/>
            <person name="Mieczkowski P."/>
            <person name="Kruszewska J.S."/>
            <person name="Biernat P."/>
            <person name="Pawlowska J."/>
        </authorList>
    </citation>
    <scope>NUCLEOTIDE SEQUENCE [LARGE SCALE GENOMIC DNA]</scope>
    <source>
        <strain evidence="2 3">CBS 142.35</strain>
    </source>
</reference>